<keyword evidence="2" id="KW-1185">Reference proteome</keyword>
<name>A0A409VL51_9AGAR</name>
<protein>
    <submittedName>
        <fullName evidence="1">Uncharacterized protein</fullName>
    </submittedName>
</protein>
<evidence type="ECO:0000313" key="2">
    <source>
        <dbReference type="Proteomes" id="UP000284706"/>
    </source>
</evidence>
<dbReference type="Proteomes" id="UP000284706">
    <property type="component" value="Unassembled WGS sequence"/>
</dbReference>
<gene>
    <name evidence="1" type="ORF">CVT26_009956</name>
</gene>
<proteinExistence type="predicted"/>
<dbReference type="InParanoid" id="A0A409VL51"/>
<comment type="caution">
    <text evidence="1">The sequence shown here is derived from an EMBL/GenBank/DDBJ whole genome shotgun (WGS) entry which is preliminary data.</text>
</comment>
<reference evidence="1 2" key="1">
    <citation type="journal article" date="2018" name="Evol. Lett.">
        <title>Horizontal gene cluster transfer increased hallucinogenic mushroom diversity.</title>
        <authorList>
            <person name="Reynolds H.T."/>
            <person name="Vijayakumar V."/>
            <person name="Gluck-Thaler E."/>
            <person name="Korotkin H.B."/>
            <person name="Matheny P.B."/>
            <person name="Slot J.C."/>
        </authorList>
    </citation>
    <scope>NUCLEOTIDE SEQUENCE [LARGE SCALE GENOMIC DNA]</scope>
    <source>
        <strain evidence="1 2">SRW20</strain>
    </source>
</reference>
<dbReference type="EMBL" id="NHYE01005616">
    <property type="protein sequence ID" value="PPQ66995.1"/>
    <property type="molecule type" value="Genomic_DNA"/>
</dbReference>
<dbReference type="AlphaFoldDB" id="A0A409VL51"/>
<dbReference type="OrthoDB" id="3365698at2759"/>
<dbReference type="SUPFAM" id="SSF52047">
    <property type="entry name" value="RNI-like"/>
    <property type="match status" value="1"/>
</dbReference>
<organism evidence="1 2">
    <name type="scientific">Gymnopilus dilepis</name>
    <dbReference type="NCBI Taxonomy" id="231916"/>
    <lineage>
        <taxon>Eukaryota</taxon>
        <taxon>Fungi</taxon>
        <taxon>Dikarya</taxon>
        <taxon>Basidiomycota</taxon>
        <taxon>Agaricomycotina</taxon>
        <taxon>Agaricomycetes</taxon>
        <taxon>Agaricomycetidae</taxon>
        <taxon>Agaricales</taxon>
        <taxon>Agaricineae</taxon>
        <taxon>Hymenogastraceae</taxon>
        <taxon>Gymnopilus</taxon>
    </lineage>
</organism>
<accession>A0A409VL51</accession>
<evidence type="ECO:0000313" key="1">
    <source>
        <dbReference type="EMBL" id="PPQ66995.1"/>
    </source>
</evidence>
<sequence>MFEHCIPDSDWIPFAKQAIRAALALSSVCRGWRNIAISTPQLWTTLAICLGTPRLLDHLGTIHDWLGRSKALPLTIYLDDSEDEYLEEDREPLETEDIYHEISQVADVLKLHSGRWESLSIFVPGQFLGAFGSTQEVSPVFRSLSLMTTDPTIPDNIADFRLADFKPRSVTLNSVCSDFLGIDWSALTQIYLSDLSIGSYLRLLQLAPSLQECRLTSFEFTSEDHGQIASDTITHSLLQELVFTFRDDSLVCIILDHVAFPALQKLRLAGSRLPMDALSSFFTRSSCQLTELHIFACCLDDHLLLHLLAQLPSLVELDIYPNFDDSYSPDLLFVWLSRIERPSGADHGLEEGTAVRHTFLPNLRTFKYTANPRIPFPWISFSDVFGPQRAWGNPLYRPLQSIHLTFPPQSSRPTAKMDKEVLPLLLAIKEAGIDLQIRYDQQDVLQALDART</sequence>
<dbReference type="Gene3D" id="3.80.10.10">
    <property type="entry name" value="Ribonuclease Inhibitor"/>
    <property type="match status" value="1"/>
</dbReference>
<dbReference type="InterPro" id="IPR032675">
    <property type="entry name" value="LRR_dom_sf"/>
</dbReference>